<dbReference type="EMBL" id="UOGG01000147">
    <property type="protein sequence ID" value="VAX31251.1"/>
    <property type="molecule type" value="Genomic_DNA"/>
</dbReference>
<gene>
    <name evidence="3" type="ORF">MNBD_NITROSPINAE05-1366</name>
</gene>
<dbReference type="Gene3D" id="3.30.830.10">
    <property type="entry name" value="Metalloenzyme, LuxS/M16 peptidase-like"/>
    <property type="match status" value="1"/>
</dbReference>
<keyword evidence="1" id="KW-0479">Metal-binding</keyword>
<dbReference type="PANTHER" id="PTHR43690:SF18">
    <property type="entry name" value="INSULIN-DEGRADING ENZYME-RELATED"/>
    <property type="match status" value="1"/>
</dbReference>
<accession>A0A3B1CXH6</accession>
<reference evidence="3" key="1">
    <citation type="submission" date="2018-06" db="EMBL/GenBank/DDBJ databases">
        <authorList>
            <person name="Zhirakovskaya E."/>
        </authorList>
    </citation>
    <scope>NUCLEOTIDE SEQUENCE</scope>
</reference>
<dbReference type="SUPFAM" id="SSF63411">
    <property type="entry name" value="LuxS/MPP-like metallohydrolase"/>
    <property type="match status" value="1"/>
</dbReference>
<organism evidence="3">
    <name type="scientific">hydrothermal vent metagenome</name>
    <dbReference type="NCBI Taxonomy" id="652676"/>
    <lineage>
        <taxon>unclassified sequences</taxon>
        <taxon>metagenomes</taxon>
        <taxon>ecological metagenomes</taxon>
    </lineage>
</organism>
<protein>
    <recommendedName>
        <fullName evidence="2">Coenzyme PQQ synthesis protein F-like C-terminal lobe domain-containing protein</fullName>
    </recommendedName>
</protein>
<dbReference type="GO" id="GO:0046872">
    <property type="term" value="F:metal ion binding"/>
    <property type="evidence" value="ECO:0007669"/>
    <property type="project" value="UniProtKB-KW"/>
</dbReference>
<dbReference type="Pfam" id="PF22456">
    <property type="entry name" value="PqqF-like_C_4"/>
    <property type="match status" value="1"/>
</dbReference>
<evidence type="ECO:0000259" key="2">
    <source>
        <dbReference type="Pfam" id="PF22456"/>
    </source>
</evidence>
<dbReference type="InterPro" id="IPR054734">
    <property type="entry name" value="PqqF-like_C_4"/>
</dbReference>
<feature type="non-terminal residue" evidence="3">
    <location>
        <position position="1"/>
    </location>
</feature>
<name>A0A3B1CXH6_9ZZZZ</name>
<proteinExistence type="predicted"/>
<dbReference type="AlphaFoldDB" id="A0A3B1CXH6"/>
<dbReference type="InterPro" id="IPR050626">
    <property type="entry name" value="Peptidase_M16"/>
</dbReference>
<sequence>RTKQQLGYIVWCFQQSMEDRMFLRFIIQSANHDSFELKRRVDAWLLHAGDLLDKLTDEEFERHRASRIVTLEKKGESVAEVLGKIYYLATEEDGDFEYKKKLVQEIKKVTKSDVLKAGRKWLLDSNTPRLVLLMRSKDNKEKLPKGVISDVKQFKNRRGAQAKRMVPSESGL</sequence>
<feature type="domain" description="Coenzyme PQQ synthesis protein F-like C-terminal lobe" evidence="2">
    <location>
        <begin position="1"/>
        <end position="80"/>
    </location>
</feature>
<dbReference type="InterPro" id="IPR011249">
    <property type="entry name" value="Metalloenz_LuxS/M16"/>
</dbReference>
<evidence type="ECO:0000256" key="1">
    <source>
        <dbReference type="ARBA" id="ARBA00022723"/>
    </source>
</evidence>
<dbReference type="PANTHER" id="PTHR43690">
    <property type="entry name" value="NARDILYSIN"/>
    <property type="match status" value="1"/>
</dbReference>
<evidence type="ECO:0000313" key="3">
    <source>
        <dbReference type="EMBL" id="VAX31251.1"/>
    </source>
</evidence>